<gene>
    <name evidence="1" type="primary">Acey_s0485.g2330</name>
    <name evidence="1" type="ORF">Y032_0485g2330</name>
</gene>
<protein>
    <recommendedName>
        <fullName evidence="3">SWIM-type domain-containing protein</fullName>
    </recommendedName>
</protein>
<accession>A0A016WWM6</accession>
<name>A0A016WWM6_9BILA</name>
<proteinExistence type="predicted"/>
<dbReference type="EMBL" id="JARK01000085">
    <property type="protein sequence ID" value="EYC43662.1"/>
    <property type="molecule type" value="Genomic_DNA"/>
</dbReference>
<evidence type="ECO:0000313" key="2">
    <source>
        <dbReference type="Proteomes" id="UP000024635"/>
    </source>
</evidence>
<evidence type="ECO:0000313" key="1">
    <source>
        <dbReference type="EMBL" id="EYC43662.1"/>
    </source>
</evidence>
<keyword evidence="2" id="KW-1185">Reference proteome</keyword>
<dbReference type="OrthoDB" id="5872979at2759"/>
<dbReference type="AlphaFoldDB" id="A0A016WWM6"/>
<comment type="caution">
    <text evidence="1">The sequence shown here is derived from an EMBL/GenBank/DDBJ whole genome shotgun (WGS) entry which is preliminary data.</text>
</comment>
<evidence type="ECO:0008006" key="3">
    <source>
        <dbReference type="Google" id="ProtNLM"/>
    </source>
</evidence>
<dbReference type="Proteomes" id="UP000024635">
    <property type="component" value="Unassembled WGS sequence"/>
</dbReference>
<sequence length="100" mass="11006">MRRPTLDKIFDLSHGTWAVLSKSRVDVLYTVTVGDFCDGNIQGNSHCGRCGACAFMIRCTCPDSMNPGVACIHLHAGATFSPSCRFRSDFFRYLDGSFST</sequence>
<organism evidence="1 2">
    <name type="scientific">Ancylostoma ceylanicum</name>
    <dbReference type="NCBI Taxonomy" id="53326"/>
    <lineage>
        <taxon>Eukaryota</taxon>
        <taxon>Metazoa</taxon>
        <taxon>Ecdysozoa</taxon>
        <taxon>Nematoda</taxon>
        <taxon>Chromadorea</taxon>
        <taxon>Rhabditida</taxon>
        <taxon>Rhabditina</taxon>
        <taxon>Rhabditomorpha</taxon>
        <taxon>Strongyloidea</taxon>
        <taxon>Ancylostomatidae</taxon>
        <taxon>Ancylostomatinae</taxon>
        <taxon>Ancylostoma</taxon>
    </lineage>
</organism>
<reference evidence="2" key="1">
    <citation type="journal article" date="2015" name="Nat. Genet.">
        <title>The genome and transcriptome of the zoonotic hookworm Ancylostoma ceylanicum identify infection-specific gene families.</title>
        <authorList>
            <person name="Schwarz E.M."/>
            <person name="Hu Y."/>
            <person name="Antoshechkin I."/>
            <person name="Miller M.M."/>
            <person name="Sternberg P.W."/>
            <person name="Aroian R.V."/>
        </authorList>
    </citation>
    <scope>NUCLEOTIDE SEQUENCE</scope>
    <source>
        <strain evidence="2">HY135</strain>
    </source>
</reference>